<dbReference type="NCBIfam" id="TIGR01945">
    <property type="entry name" value="rnfC"/>
    <property type="match status" value="1"/>
</dbReference>
<comment type="function">
    <text evidence="8">Part of a membrane-bound complex that couples electron transfer with translocation of ions across the membrane.</text>
</comment>
<dbReference type="PROSITE" id="PS00198">
    <property type="entry name" value="4FE4S_FER_1"/>
    <property type="match status" value="2"/>
</dbReference>
<evidence type="ECO:0000256" key="4">
    <source>
        <dbReference type="ARBA" id="ARBA00022737"/>
    </source>
</evidence>
<dbReference type="PROSITE" id="PS51379">
    <property type="entry name" value="4FE4S_FER_2"/>
    <property type="match status" value="2"/>
</dbReference>
<dbReference type="InterPro" id="IPR017900">
    <property type="entry name" value="4Fe4S_Fe_S_CS"/>
</dbReference>
<comment type="caution">
    <text evidence="10">The sequence shown here is derived from an EMBL/GenBank/DDBJ whole genome shotgun (WGS) entry which is preliminary data.</text>
</comment>
<organism evidence="10 11">
    <name type="scientific">Flavonifractor plautii 1_3_50AFAA</name>
    <dbReference type="NCBI Taxonomy" id="742738"/>
    <lineage>
        <taxon>Bacteria</taxon>
        <taxon>Bacillati</taxon>
        <taxon>Bacillota</taxon>
        <taxon>Clostridia</taxon>
        <taxon>Eubacteriales</taxon>
        <taxon>Oscillospiraceae</taxon>
        <taxon>Flavonifractor</taxon>
    </lineage>
</organism>
<dbReference type="Pfam" id="PF10531">
    <property type="entry name" value="SLBB"/>
    <property type="match status" value="1"/>
</dbReference>
<evidence type="ECO:0000256" key="1">
    <source>
        <dbReference type="ARBA" id="ARBA00022448"/>
    </source>
</evidence>
<dbReference type="Gene3D" id="3.30.70.20">
    <property type="match status" value="1"/>
</dbReference>
<feature type="binding site" evidence="8">
    <location>
        <position position="411"/>
    </location>
    <ligand>
        <name>[4Fe-4S] cluster</name>
        <dbReference type="ChEBI" id="CHEBI:49883"/>
        <label>2</label>
    </ligand>
</feature>
<keyword evidence="1 8" id="KW-0813">Transport</keyword>
<dbReference type="GO" id="GO:0046872">
    <property type="term" value="F:metal ion binding"/>
    <property type="evidence" value="ECO:0007669"/>
    <property type="project" value="UniProtKB-KW"/>
</dbReference>
<dbReference type="NCBIfam" id="NF003454">
    <property type="entry name" value="PRK05035.1"/>
    <property type="match status" value="1"/>
</dbReference>
<comment type="subunit">
    <text evidence="8">The complex is composed of six subunits: RnfA, RnfB, RnfC, RnfD, RnfE and RnfG.</text>
</comment>
<comment type="similarity">
    <text evidence="8">Belongs to the 4Fe4S bacterial-type ferredoxin family. RnfC subfamily.</text>
</comment>
<dbReference type="InterPro" id="IPR019554">
    <property type="entry name" value="Soluble_ligand-bd"/>
</dbReference>
<dbReference type="PANTHER" id="PTHR43034:SF2">
    <property type="entry name" value="ION-TRANSLOCATING OXIDOREDUCTASE COMPLEX SUBUNIT C"/>
    <property type="match status" value="1"/>
</dbReference>
<keyword evidence="4 8" id="KW-0677">Repeat</keyword>
<keyword evidence="5 8" id="KW-0249">Electron transport</keyword>
<comment type="subcellular location">
    <subcellularLocation>
        <location evidence="8">Cell membrane</location>
        <topology evidence="8">Peripheral membrane protein</topology>
    </subcellularLocation>
</comment>
<protein>
    <recommendedName>
        <fullName evidence="8">Ion-translocating oxidoreductase complex subunit C</fullName>
        <ecNumber evidence="8">7.-.-.-</ecNumber>
    </recommendedName>
    <alternativeName>
        <fullName evidence="8">Rnf electron transport complex subunit C</fullName>
    </alternativeName>
</protein>
<dbReference type="Pfam" id="PF13375">
    <property type="entry name" value="RnfC_N"/>
    <property type="match status" value="1"/>
</dbReference>
<evidence type="ECO:0000313" key="11">
    <source>
        <dbReference type="Proteomes" id="UP000029585"/>
    </source>
</evidence>
<dbReference type="GO" id="GO:0051539">
    <property type="term" value="F:4 iron, 4 sulfur cluster binding"/>
    <property type="evidence" value="ECO:0007669"/>
    <property type="project" value="UniProtKB-KW"/>
</dbReference>
<proteinExistence type="inferred from homology"/>
<dbReference type="GO" id="GO:0009055">
    <property type="term" value="F:electron transfer activity"/>
    <property type="evidence" value="ECO:0007669"/>
    <property type="project" value="InterPro"/>
</dbReference>
<dbReference type="InterPro" id="IPR026902">
    <property type="entry name" value="RnfC_N"/>
</dbReference>
<feature type="binding site" evidence="8">
    <location>
        <position position="408"/>
    </location>
    <ligand>
        <name>[4Fe-4S] cluster</name>
        <dbReference type="ChEBI" id="CHEBI:49883"/>
        <label>2</label>
    </ligand>
</feature>
<evidence type="ECO:0000256" key="3">
    <source>
        <dbReference type="ARBA" id="ARBA00022723"/>
    </source>
</evidence>
<sequence>MKQSFYGGVHPNDRKELARHKEVAPLSAAPKQVVIAMAMHVGAPCKPIVAVGDQVKVGQKIGEIAGLGAPIHASVSGVVKAVEPRPYVGGGKVMSVVIENDFQDTWGSVLTPHPDYSKLSCEEIVEIVKEAGITGMGGAGFPTHVKISSGVGKVDTLILNGAECEPYITADHRLMLEQGERVIGGVRILMQAFGLKNAVIGVEANKEDAIEHLKALVGGKNDVQVESLRTRYPQGAEKQLIQRVTGREVPPGGLPAHVGCAVFNVGTAAAVYDAVVEGKPLTHRILTVTGDAIKEPKNLLVPLGTSFQQIIDEGKGFKEEPDRVLTGGPMMGIAQYNLDVTCIKGTNAVLCLTKKEAAPVVEEEVCLRCGRCVNVCPMHLTPVYMHLYAEKGMWKEAEALNVMDCIECGSCNYICPARLHLVQSFRVTKGELRALAAKEKAAKEAAKA</sequence>
<comment type="cofactor">
    <cofactor evidence="8">
        <name>[4Fe-4S] cluster</name>
        <dbReference type="ChEBI" id="CHEBI:49883"/>
    </cofactor>
    <text evidence="8">Binds 2 [4Fe-4S] clusters per subunit.</text>
</comment>
<feature type="binding site" evidence="8">
    <location>
        <position position="376"/>
    </location>
    <ligand>
        <name>[4Fe-4S] cluster</name>
        <dbReference type="ChEBI" id="CHEBI:49883"/>
        <label>2</label>
    </ligand>
</feature>
<dbReference type="AlphaFoldDB" id="A0A096B6B5"/>
<feature type="binding site" evidence="8">
    <location>
        <position position="415"/>
    </location>
    <ligand>
        <name>[4Fe-4S] cluster</name>
        <dbReference type="ChEBI" id="CHEBI:49883"/>
        <label>1</label>
    </ligand>
</feature>
<keyword evidence="8" id="KW-0472">Membrane</keyword>
<evidence type="ECO:0000256" key="6">
    <source>
        <dbReference type="ARBA" id="ARBA00023004"/>
    </source>
</evidence>
<evidence type="ECO:0000256" key="2">
    <source>
        <dbReference type="ARBA" id="ARBA00022485"/>
    </source>
</evidence>
<dbReference type="SUPFAM" id="SSF142019">
    <property type="entry name" value="Nqo1 FMN-binding domain-like"/>
    <property type="match status" value="1"/>
</dbReference>
<dbReference type="Gene3D" id="3.40.50.11540">
    <property type="entry name" value="NADH-ubiquinone oxidoreductase 51kDa subunit"/>
    <property type="match status" value="1"/>
</dbReference>
<dbReference type="HOGENOM" id="CLU_010808_6_0_9"/>
<dbReference type="Proteomes" id="UP000029585">
    <property type="component" value="Unassembled WGS sequence"/>
</dbReference>
<evidence type="ECO:0000256" key="8">
    <source>
        <dbReference type="HAMAP-Rule" id="MF_00461"/>
    </source>
</evidence>
<feature type="binding site" evidence="8">
    <location>
        <position position="372"/>
    </location>
    <ligand>
        <name>[4Fe-4S] cluster</name>
        <dbReference type="ChEBI" id="CHEBI:49883"/>
        <label>1</label>
    </ligand>
</feature>
<dbReference type="HAMAP" id="MF_00461">
    <property type="entry name" value="RsxC_RnfC"/>
    <property type="match status" value="1"/>
</dbReference>
<dbReference type="RefSeq" id="WP_007489466.1">
    <property type="nucleotide sequence ID" value="NZ_KN174164.1"/>
</dbReference>
<evidence type="ECO:0000259" key="9">
    <source>
        <dbReference type="PROSITE" id="PS51379"/>
    </source>
</evidence>
<feature type="domain" description="4Fe-4S ferredoxin-type" evidence="9">
    <location>
        <begin position="357"/>
        <end position="386"/>
    </location>
</feature>
<accession>A0A096B6B5</accession>
<dbReference type="InterPro" id="IPR010208">
    <property type="entry name" value="Ion_transpt_RnfC/RsxC"/>
</dbReference>
<gene>
    <name evidence="8" type="primary">rnfC</name>
    <name evidence="10" type="ORF">HMPREF9460_02690</name>
</gene>
<dbReference type="PANTHER" id="PTHR43034">
    <property type="entry name" value="ION-TRANSLOCATING OXIDOREDUCTASE COMPLEX SUBUNIT C"/>
    <property type="match status" value="1"/>
</dbReference>
<keyword evidence="8" id="KW-1278">Translocase</keyword>
<keyword evidence="2 8" id="KW-0004">4Fe-4S</keyword>
<feature type="domain" description="4Fe-4S ferredoxin-type" evidence="9">
    <location>
        <begin position="396"/>
        <end position="425"/>
    </location>
</feature>
<dbReference type="InterPro" id="IPR037225">
    <property type="entry name" value="Nuo51_FMN-bd_sf"/>
</dbReference>
<dbReference type="Pfam" id="PF01512">
    <property type="entry name" value="Complex1_51K"/>
    <property type="match status" value="1"/>
</dbReference>
<keyword evidence="6 8" id="KW-0408">Iron</keyword>
<dbReference type="GO" id="GO:0005886">
    <property type="term" value="C:plasma membrane"/>
    <property type="evidence" value="ECO:0007669"/>
    <property type="project" value="UniProtKB-SubCell"/>
</dbReference>
<feature type="binding site" evidence="8">
    <location>
        <position position="369"/>
    </location>
    <ligand>
        <name>[4Fe-4S] cluster</name>
        <dbReference type="ChEBI" id="CHEBI:49883"/>
        <label>1</label>
    </ligand>
</feature>
<dbReference type="InterPro" id="IPR011538">
    <property type="entry name" value="Nuo51_FMN-bd"/>
</dbReference>
<keyword evidence="11" id="KW-1185">Reference proteome</keyword>
<evidence type="ECO:0000256" key="5">
    <source>
        <dbReference type="ARBA" id="ARBA00022982"/>
    </source>
</evidence>
<dbReference type="GeneID" id="63972974"/>
<dbReference type="PATRIC" id="fig|742738.3.peg.2764"/>
<keyword evidence="7 8" id="KW-0411">Iron-sulfur</keyword>
<name>A0A096B6B5_FLAPL</name>
<evidence type="ECO:0000313" key="10">
    <source>
        <dbReference type="EMBL" id="KGF54531.1"/>
    </source>
</evidence>
<reference evidence="10 11" key="1">
    <citation type="submission" date="2011-08" db="EMBL/GenBank/DDBJ databases">
        <title>The Genome Sequence of Clostridium orbiscindens 1_3_50AFAA.</title>
        <authorList>
            <consortium name="The Broad Institute Genome Sequencing Platform"/>
            <person name="Earl A."/>
            <person name="Ward D."/>
            <person name="Feldgarden M."/>
            <person name="Gevers D."/>
            <person name="Daigneault M."/>
            <person name="Strauss J."/>
            <person name="Allen-Vercoe E."/>
            <person name="Young S.K."/>
            <person name="Zeng Q."/>
            <person name="Gargeya S."/>
            <person name="Fitzgerald M."/>
            <person name="Haas B."/>
            <person name="Abouelleil A."/>
            <person name="Alvarado L."/>
            <person name="Arachchi H.M."/>
            <person name="Berlin A."/>
            <person name="Brown A."/>
            <person name="Chapman S.B."/>
            <person name="Chen Z."/>
            <person name="Dunbar C."/>
            <person name="Freedman E."/>
            <person name="Gearin G."/>
            <person name="Gellesch M."/>
            <person name="Goldberg J."/>
            <person name="Griggs A."/>
            <person name="Gujja S."/>
            <person name="Heiman D."/>
            <person name="Howarth C."/>
            <person name="Larson L."/>
            <person name="Lui A."/>
            <person name="MacDonald P.J.P."/>
            <person name="Montmayeur A."/>
            <person name="Murphy C."/>
            <person name="Neiman D."/>
            <person name="Pearson M."/>
            <person name="Priest M."/>
            <person name="Roberts A."/>
            <person name="Saif S."/>
            <person name="Shea T."/>
            <person name="Shenoy N."/>
            <person name="Sisk P."/>
            <person name="Stolte C."/>
            <person name="Sykes S."/>
            <person name="Wortman J."/>
            <person name="Nusbaum C."/>
            <person name="Birren B."/>
        </authorList>
    </citation>
    <scope>NUCLEOTIDE SEQUENCE [LARGE SCALE GENOMIC DNA]</scope>
    <source>
        <strain evidence="10 11">1_3_50AFAA</strain>
    </source>
</reference>
<keyword evidence="3 8" id="KW-0479">Metal-binding</keyword>
<dbReference type="GO" id="GO:0022900">
    <property type="term" value="P:electron transport chain"/>
    <property type="evidence" value="ECO:0007669"/>
    <property type="project" value="UniProtKB-UniRule"/>
</dbReference>
<feature type="binding site" evidence="8">
    <location>
        <position position="405"/>
    </location>
    <ligand>
        <name>[4Fe-4S] cluster</name>
        <dbReference type="ChEBI" id="CHEBI:49883"/>
        <label>2</label>
    </ligand>
</feature>
<dbReference type="EC" id="7.-.-.-" evidence="8"/>
<dbReference type="Pfam" id="PF13237">
    <property type="entry name" value="Fer4_10"/>
    <property type="match status" value="1"/>
</dbReference>
<feature type="binding site" evidence="8">
    <location>
        <position position="366"/>
    </location>
    <ligand>
        <name>[4Fe-4S] cluster</name>
        <dbReference type="ChEBI" id="CHEBI:49883"/>
        <label>1</label>
    </ligand>
</feature>
<dbReference type="eggNOG" id="COG4656">
    <property type="taxonomic scope" value="Bacteria"/>
</dbReference>
<keyword evidence="8" id="KW-1003">Cell membrane</keyword>
<dbReference type="SUPFAM" id="SSF46548">
    <property type="entry name" value="alpha-helical ferredoxin"/>
    <property type="match status" value="1"/>
</dbReference>
<dbReference type="InterPro" id="IPR017896">
    <property type="entry name" value="4Fe4S_Fe-S-bd"/>
</dbReference>
<dbReference type="EMBL" id="ADLO01000084">
    <property type="protein sequence ID" value="KGF54531.1"/>
    <property type="molecule type" value="Genomic_DNA"/>
</dbReference>
<evidence type="ECO:0000256" key="7">
    <source>
        <dbReference type="ARBA" id="ARBA00023014"/>
    </source>
</evidence>